<evidence type="ECO:0000259" key="6">
    <source>
        <dbReference type="Pfam" id="PF00588"/>
    </source>
</evidence>
<dbReference type="GO" id="GO:0005829">
    <property type="term" value="C:cytosol"/>
    <property type="evidence" value="ECO:0007669"/>
    <property type="project" value="TreeGrafter"/>
</dbReference>
<keyword evidence="3 7" id="KW-0808">Transferase</keyword>
<evidence type="ECO:0000256" key="5">
    <source>
        <dbReference type="RuleBase" id="RU362024"/>
    </source>
</evidence>
<keyword evidence="8" id="KW-1185">Reference proteome</keyword>
<feature type="domain" description="tRNA/rRNA methyltransferase SpoU type" evidence="6">
    <location>
        <begin position="14"/>
        <end position="165"/>
    </location>
</feature>
<dbReference type="PANTHER" id="PTHR42786:SF2">
    <property type="entry name" value="TRNA (CYTIDINE_URIDINE-2'-O-)-METHYLTRANSFERASE TRMJ"/>
    <property type="match status" value="1"/>
</dbReference>
<dbReference type="NCBIfam" id="TIGR00050">
    <property type="entry name" value="rRNA_methyl_1"/>
    <property type="match status" value="1"/>
</dbReference>
<comment type="catalytic activity">
    <reaction evidence="5">
        <text>uridine(32) in tRNA + S-adenosyl-L-methionine = 2'-O-methyluridine(32) in tRNA + S-adenosyl-L-homocysteine + H(+)</text>
        <dbReference type="Rhea" id="RHEA:42936"/>
        <dbReference type="Rhea" id="RHEA-COMP:10107"/>
        <dbReference type="Rhea" id="RHEA-COMP:10290"/>
        <dbReference type="ChEBI" id="CHEBI:15378"/>
        <dbReference type="ChEBI" id="CHEBI:57856"/>
        <dbReference type="ChEBI" id="CHEBI:59789"/>
        <dbReference type="ChEBI" id="CHEBI:65315"/>
        <dbReference type="ChEBI" id="CHEBI:74478"/>
        <dbReference type="EC" id="2.1.1.200"/>
    </reaction>
</comment>
<evidence type="ECO:0000256" key="2">
    <source>
        <dbReference type="ARBA" id="ARBA00022603"/>
    </source>
</evidence>
<proteinExistence type="inferred from homology"/>
<comment type="subunit">
    <text evidence="5">Homodimer.</text>
</comment>
<gene>
    <name evidence="5" type="primary">trmJ</name>
    <name evidence="7" type="ORF">SAMN05660964_01356</name>
</gene>
<dbReference type="RefSeq" id="WP_093066698.1">
    <property type="nucleotide sequence ID" value="NZ_FNQP01000006.1"/>
</dbReference>
<dbReference type="EC" id="2.1.1.200" evidence="5"/>
<dbReference type="Gene3D" id="1.10.8.590">
    <property type="match status" value="1"/>
</dbReference>
<evidence type="ECO:0000313" key="7">
    <source>
        <dbReference type="EMBL" id="SEA31943.1"/>
    </source>
</evidence>
<keyword evidence="2 5" id="KW-0489">Methyltransferase</keyword>
<dbReference type="SUPFAM" id="SSF75217">
    <property type="entry name" value="alpha/beta knot"/>
    <property type="match status" value="1"/>
</dbReference>
<dbReference type="Gene3D" id="3.40.1280.10">
    <property type="match status" value="1"/>
</dbReference>
<keyword evidence="5" id="KW-0963">Cytoplasm</keyword>
<evidence type="ECO:0000256" key="1">
    <source>
        <dbReference type="ARBA" id="ARBA00007228"/>
    </source>
</evidence>
<dbReference type="InterPro" id="IPR001537">
    <property type="entry name" value="SpoU_MeTrfase"/>
</dbReference>
<dbReference type="PANTHER" id="PTHR42786">
    <property type="entry name" value="TRNA/RRNA METHYLTRANSFERASE"/>
    <property type="match status" value="1"/>
</dbReference>
<dbReference type="FunFam" id="3.40.1280.10:FF:000006">
    <property type="entry name" value="Uncharacterized tRNA/rRNA methyltransferase HI_0380"/>
    <property type="match status" value="1"/>
</dbReference>
<dbReference type="InterPro" id="IPR029028">
    <property type="entry name" value="Alpha/beta_knot_MTases"/>
</dbReference>
<dbReference type="InterPro" id="IPR004384">
    <property type="entry name" value="RNA_MeTrfase_TrmJ/LasT"/>
</dbReference>
<evidence type="ECO:0000256" key="4">
    <source>
        <dbReference type="ARBA" id="ARBA00022691"/>
    </source>
</evidence>
<reference evidence="7 8" key="1">
    <citation type="submission" date="2016-10" db="EMBL/GenBank/DDBJ databases">
        <authorList>
            <person name="de Groot N.N."/>
        </authorList>
    </citation>
    <scope>NUCLEOTIDE SEQUENCE [LARGE SCALE GENOMIC DNA]</scope>
    <source>
        <strain evidence="7 8">DSM 21228</strain>
    </source>
</reference>
<evidence type="ECO:0000313" key="8">
    <source>
        <dbReference type="Proteomes" id="UP000199397"/>
    </source>
</evidence>
<dbReference type="OrthoDB" id="9806346at2"/>
<comment type="catalytic activity">
    <reaction evidence="5">
        <text>cytidine(32) in tRNA + S-adenosyl-L-methionine = 2'-O-methylcytidine(32) in tRNA + S-adenosyl-L-homocysteine + H(+)</text>
        <dbReference type="Rhea" id="RHEA:42932"/>
        <dbReference type="Rhea" id="RHEA-COMP:10288"/>
        <dbReference type="Rhea" id="RHEA-COMP:10289"/>
        <dbReference type="ChEBI" id="CHEBI:15378"/>
        <dbReference type="ChEBI" id="CHEBI:57856"/>
        <dbReference type="ChEBI" id="CHEBI:59789"/>
        <dbReference type="ChEBI" id="CHEBI:74495"/>
        <dbReference type="ChEBI" id="CHEBI:82748"/>
        <dbReference type="EC" id="2.1.1.200"/>
    </reaction>
</comment>
<comment type="similarity">
    <text evidence="1">Belongs to the class IV-like SAM-binding methyltransferase superfamily. RNA methyltransferase TrmH family.</text>
</comment>
<dbReference type="Pfam" id="PF00588">
    <property type="entry name" value="SpoU_methylase"/>
    <property type="match status" value="1"/>
</dbReference>
<dbReference type="GO" id="GO:0002128">
    <property type="term" value="P:tRNA nucleoside ribose methylation"/>
    <property type="evidence" value="ECO:0007669"/>
    <property type="project" value="TreeGrafter"/>
</dbReference>
<evidence type="ECO:0000256" key="3">
    <source>
        <dbReference type="ARBA" id="ARBA00022679"/>
    </source>
</evidence>
<comment type="function">
    <text evidence="5">Catalyzes the formation of 2'O-methylated cytidine (Cm32) or 2'O-methylated uridine (Um32) at position 32 in tRNA.</text>
</comment>
<dbReference type="GO" id="GO:0160206">
    <property type="term" value="F:tRNA (cytidine(32)/uridine(32)-2'-O)-methyltransferase activity"/>
    <property type="evidence" value="ECO:0007669"/>
    <property type="project" value="UniProtKB-EC"/>
</dbReference>
<dbReference type="GO" id="GO:0003723">
    <property type="term" value="F:RNA binding"/>
    <property type="evidence" value="ECO:0007669"/>
    <property type="project" value="InterPro"/>
</dbReference>
<sequence length="256" mass="28507">MDNHTVPYTTLQHLRIVMVETSHPGNIGSAARAMKTMGIKDLRLVTPRKPYSQETWALASGANDIIEQAKIVPTLQDAVADCQIVIGASARSERTLQWPQMDARECGTFVAAHLPQQQKIALVFGRERTGLTNEELDHCNTLVHIPMAFDFLSLNIAMAIQVLGYECATAVRLATPDQSVTADPEEALASAEALEGFYTHLEQLMIDTRFLDPENPRLLMRRMRRLFGRAGVTVSEMNILRGMLAAFAGRKFRERS</sequence>
<protein>
    <recommendedName>
        <fullName evidence="5">tRNA (cytidine/uridine-2'-O-)-methyltransferase TrmJ</fullName>
        <ecNumber evidence="5">2.1.1.200</ecNumber>
    </recommendedName>
    <alternativeName>
        <fullName evidence="5">tRNA (cytidine(32)/uridine(32)-2'-O)-methyltransferase</fullName>
    </alternativeName>
    <alternativeName>
        <fullName evidence="5">tRNA Cm32/Um32 methyltransferase</fullName>
    </alternativeName>
</protein>
<dbReference type="AlphaFoldDB" id="A0A1H4A740"/>
<dbReference type="PIRSF" id="PIRSF004808">
    <property type="entry name" value="LasT"/>
    <property type="match status" value="1"/>
</dbReference>
<comment type="subcellular location">
    <subcellularLocation>
        <location evidence="5">Cytoplasm</location>
    </subcellularLocation>
</comment>
<dbReference type="Proteomes" id="UP000199397">
    <property type="component" value="Unassembled WGS sequence"/>
</dbReference>
<dbReference type="STRING" id="525918.SAMN05660964_01356"/>
<keyword evidence="5" id="KW-0819">tRNA processing</keyword>
<accession>A0A1H4A740</accession>
<dbReference type="CDD" id="cd18093">
    <property type="entry name" value="SpoU-like_TrmJ"/>
    <property type="match status" value="1"/>
</dbReference>
<dbReference type="EMBL" id="FNQP01000006">
    <property type="protein sequence ID" value="SEA31943.1"/>
    <property type="molecule type" value="Genomic_DNA"/>
</dbReference>
<dbReference type="InterPro" id="IPR029026">
    <property type="entry name" value="tRNA_m1G_MTases_N"/>
</dbReference>
<dbReference type="GO" id="GO:0106339">
    <property type="term" value="F:tRNA (cytidine(32)-2'-O)-methyltransferase activity"/>
    <property type="evidence" value="ECO:0007669"/>
    <property type="project" value="RHEA"/>
</dbReference>
<keyword evidence="4 5" id="KW-0949">S-adenosyl-L-methionine</keyword>
<organism evidence="7 8">
    <name type="scientific">Thiothrix caldifontis</name>
    <dbReference type="NCBI Taxonomy" id="525918"/>
    <lineage>
        <taxon>Bacteria</taxon>
        <taxon>Pseudomonadati</taxon>
        <taxon>Pseudomonadota</taxon>
        <taxon>Gammaproteobacteria</taxon>
        <taxon>Thiotrichales</taxon>
        <taxon>Thiotrichaceae</taxon>
        <taxon>Thiothrix</taxon>
    </lineage>
</organism>
<name>A0A1H4A740_9GAMM</name>